<dbReference type="STRING" id="188477.A0A433U5Q7"/>
<dbReference type="InterPro" id="IPR021850">
    <property type="entry name" value="Symplekin/Pta1"/>
</dbReference>
<gene>
    <name evidence="7" type="ORF">EGW08_003086</name>
</gene>
<feature type="region of interest" description="Disordered" evidence="4">
    <location>
        <begin position="1125"/>
        <end position="1147"/>
    </location>
</feature>
<evidence type="ECO:0000256" key="1">
    <source>
        <dbReference type="ARBA" id="ARBA00004123"/>
    </source>
</evidence>
<evidence type="ECO:0008006" key="9">
    <source>
        <dbReference type="Google" id="ProtNLM"/>
    </source>
</evidence>
<dbReference type="OrthoDB" id="331600at2759"/>
<dbReference type="InterPro" id="IPR032460">
    <property type="entry name" value="Symplekin/Pta1_N"/>
</dbReference>
<reference evidence="7 8" key="1">
    <citation type="submission" date="2019-01" db="EMBL/GenBank/DDBJ databases">
        <title>A draft genome assembly of the solar-powered sea slug Elysia chlorotica.</title>
        <authorList>
            <person name="Cai H."/>
            <person name="Li Q."/>
            <person name="Fang X."/>
            <person name="Li J."/>
            <person name="Curtis N.E."/>
            <person name="Altenburger A."/>
            <person name="Shibata T."/>
            <person name="Feng M."/>
            <person name="Maeda T."/>
            <person name="Schwartz J.A."/>
            <person name="Shigenobu S."/>
            <person name="Lundholm N."/>
            <person name="Nishiyama T."/>
            <person name="Yang H."/>
            <person name="Hasebe M."/>
            <person name="Li S."/>
            <person name="Pierce S.K."/>
            <person name="Wang J."/>
        </authorList>
    </citation>
    <scope>NUCLEOTIDE SEQUENCE [LARGE SCALE GENOMIC DNA]</scope>
    <source>
        <strain evidence="7">EC2010</strain>
        <tissue evidence="7">Whole organism of an adult</tissue>
    </source>
</reference>
<dbReference type="GO" id="GO:0005847">
    <property type="term" value="C:mRNA cleavage and polyadenylation specificity factor complex"/>
    <property type="evidence" value="ECO:0007669"/>
    <property type="project" value="TreeGrafter"/>
</dbReference>
<accession>A0A433U5Q7</accession>
<keyword evidence="2" id="KW-0507">mRNA processing</keyword>
<feature type="region of interest" description="Disordered" evidence="4">
    <location>
        <begin position="1"/>
        <end position="38"/>
    </location>
</feature>
<dbReference type="Gene3D" id="1.25.10.10">
    <property type="entry name" value="Leucine-rich Repeat Variant"/>
    <property type="match status" value="1"/>
</dbReference>
<protein>
    <recommendedName>
        <fullName evidence="9">Symplekin</fullName>
    </recommendedName>
</protein>
<evidence type="ECO:0000256" key="2">
    <source>
        <dbReference type="ARBA" id="ARBA00022664"/>
    </source>
</evidence>
<feature type="domain" description="Symplekin/Pta1 N-terminal" evidence="5">
    <location>
        <begin position="155"/>
        <end position="376"/>
    </location>
</feature>
<keyword evidence="8" id="KW-1185">Reference proteome</keyword>
<dbReference type="SUPFAM" id="SSF48371">
    <property type="entry name" value="ARM repeat"/>
    <property type="match status" value="1"/>
</dbReference>
<comment type="subcellular location">
    <subcellularLocation>
        <location evidence="1">Nucleus</location>
    </subcellularLocation>
</comment>
<comment type="caution">
    <text evidence="7">The sequence shown here is derived from an EMBL/GenBank/DDBJ whole genome shotgun (WGS) entry which is preliminary data.</text>
</comment>
<dbReference type="GO" id="GO:0006397">
    <property type="term" value="P:mRNA processing"/>
    <property type="evidence" value="ECO:0007669"/>
    <property type="project" value="UniProtKB-KW"/>
</dbReference>
<evidence type="ECO:0000256" key="4">
    <source>
        <dbReference type="SAM" id="MobiDB-lite"/>
    </source>
</evidence>
<dbReference type="PANTHER" id="PTHR15245:SF20">
    <property type="entry name" value="SYMPLEKIN"/>
    <property type="match status" value="1"/>
</dbReference>
<dbReference type="EMBL" id="RQTK01000064">
    <property type="protein sequence ID" value="RUS89143.1"/>
    <property type="molecule type" value="Genomic_DNA"/>
</dbReference>
<sequence>MSQSREGGDRSSLDPDLRRGIDTDRSSSPLPGPSSIMNINKRSTAAQFFNKDEEADKLPDSGSTYDTVVELLNQAAVMTKSAEKISSLRKAQELIIHKSSDLLDNFLDEMLAFQSDQSKDVKRFIVGFMEEACKKDFECLPKVMPSMVMLLGDDDVNVQKKVILTVSSMFRLTLAWISKAKQTRAEMKDVWVHLNELKNLMYDFLESINDGIRTHAVKFLEGLTLTLSKRTADSEVPKKNEEDFSVEQMPENNGIVDIASLEEEGRKAFTTMLQFQGSPHISSINLMTVMNSLANIAKQRPEFFDQVVQSFEALHVNLPPTLAKSQVSSVRKNLKTQMMGLLRHSASLDFLPQISTLLTDLGASQSEIAKNTPKDLESRKRKAFKEPSGFGPKKARIELDEDDDGMTPYVDRTTKKSKPEPAQNKTAIDVTAEDILPRLNAQNVTDLVLLSMVMLPNNMPALFESTYTPVAAAGTQAQISHIARLLATQLTMAAIAEGIKDDEQPSSPKQIIQTVVGLKTEEQTEQPPDKKLKMSQLPMPPGIRKIKQFQLSHATKPLQEEEMESMVNMALQRILKAEKAACTGQVEQHRTKLLAALSSLFGQSVKKNLLAFILGDLRCRQDLLFAWLYQEYANCQGYSSAAAGGKSSLQGATVGSYSNCLTSVLTELLEMEDHHADSLFHRVLLEAPLLTDNAVIIVRKYCNIPEHTEAGMKTLSQLINNRPAHRIRFLEIMLDYTAHEKQEIRNLAIQAAKTLHVSGKMKEEIEQYANQQLKKLLLSKPPSPPGVKLEDLPEAWTEDAIKAHLYLHLGLLPSNHKLIHELANVYTATNADIKRTILRVLEPPVKGMGMDSPELLTLVENCPKGSETLVMRVIHILTDKAVPSPQLVERIRDLYHKRVPDVRFLIPVLNGLSKTEVMEALPKLIKLNPMVVKEVFNRLMGSHVNNESMYQSPLTPVELLVALHNIDPNKCDIKTTIKAANLCFAEKATYTQEVLAIVMQQLMEQEPLPTLLMRTVLQSLSMYPRLLGFVLNILQRLIVKKVWRQKKVWEGFIRCCQRAKPQSFQVLLQLPASQLKDVFEVCPDLREPLFNHVQTFTENQKAHINKAVMTLLEELPGRDTEKIDAETKGEQEEQPGVEPEVSCLGSSTENMAVSNLTAVKTVDSPFSSDPEKNKSISLKISGRTASRDIQDRENSREKERGGDRENTYEKERGSKNTDESRERDRGRDSGASKERDRGKDRAGSREKDRGKDKDGERDRGKDKDGERDKVKERGRGKDRDLEKDRGREREVSREKDRDREKSQDSGRERGRDRDIERERGKDRDFEKERGKERETSREKDRGQEKSKERDRTRERGRSRERSKERDRGRERAKSKDRSKEKSSSRDSEKDKERTSDKERGKDEEIKSKEDEDSEANEKISKKEDGSMVQKEGSAEEEEKSSSSTAQSTRKPSSSSSKKK</sequence>
<feature type="compositionally biased region" description="Basic and acidic residues" evidence="4">
    <location>
        <begin position="1185"/>
        <end position="1425"/>
    </location>
</feature>
<evidence type="ECO:0000259" key="5">
    <source>
        <dbReference type="Pfam" id="PF11935"/>
    </source>
</evidence>
<feature type="compositionally biased region" description="Low complexity" evidence="4">
    <location>
        <begin position="1441"/>
        <end position="1459"/>
    </location>
</feature>
<dbReference type="PANTHER" id="PTHR15245">
    <property type="entry name" value="SYMPLEKIN-RELATED"/>
    <property type="match status" value="1"/>
</dbReference>
<evidence type="ECO:0000313" key="7">
    <source>
        <dbReference type="EMBL" id="RUS89143.1"/>
    </source>
</evidence>
<evidence type="ECO:0000313" key="8">
    <source>
        <dbReference type="Proteomes" id="UP000271974"/>
    </source>
</evidence>
<dbReference type="Proteomes" id="UP000271974">
    <property type="component" value="Unassembled WGS sequence"/>
</dbReference>
<organism evidence="7 8">
    <name type="scientific">Elysia chlorotica</name>
    <name type="common">Eastern emerald elysia</name>
    <name type="synonym">Sea slug</name>
    <dbReference type="NCBI Taxonomy" id="188477"/>
    <lineage>
        <taxon>Eukaryota</taxon>
        <taxon>Metazoa</taxon>
        <taxon>Spiralia</taxon>
        <taxon>Lophotrochozoa</taxon>
        <taxon>Mollusca</taxon>
        <taxon>Gastropoda</taxon>
        <taxon>Heterobranchia</taxon>
        <taxon>Euthyneura</taxon>
        <taxon>Panpulmonata</taxon>
        <taxon>Sacoglossa</taxon>
        <taxon>Placobranchoidea</taxon>
        <taxon>Plakobranchidae</taxon>
        <taxon>Elysia</taxon>
    </lineage>
</organism>
<keyword evidence="3" id="KW-0539">Nucleus</keyword>
<name>A0A433U5Q7_ELYCH</name>
<proteinExistence type="predicted"/>
<dbReference type="InterPro" id="IPR016024">
    <property type="entry name" value="ARM-type_fold"/>
</dbReference>
<evidence type="ECO:0000259" key="6">
    <source>
        <dbReference type="Pfam" id="PF12295"/>
    </source>
</evidence>
<dbReference type="Pfam" id="PF11935">
    <property type="entry name" value="SYMPK_PTA1_N"/>
    <property type="match status" value="1"/>
</dbReference>
<feature type="region of interest" description="Disordered" evidence="4">
    <location>
        <begin position="1162"/>
        <end position="1459"/>
    </location>
</feature>
<feature type="compositionally biased region" description="Basic and acidic residues" evidence="4">
    <location>
        <begin position="1"/>
        <end position="25"/>
    </location>
</feature>
<dbReference type="InterPro" id="IPR011989">
    <property type="entry name" value="ARM-like"/>
</dbReference>
<dbReference type="InterPro" id="IPR022075">
    <property type="entry name" value="Symplekin_C"/>
</dbReference>
<evidence type="ECO:0000256" key="3">
    <source>
        <dbReference type="ARBA" id="ARBA00023242"/>
    </source>
</evidence>
<dbReference type="Pfam" id="PF12295">
    <property type="entry name" value="Symplekin_C"/>
    <property type="match status" value="1"/>
</dbReference>
<feature type="region of interest" description="Disordered" evidence="4">
    <location>
        <begin position="369"/>
        <end position="424"/>
    </location>
</feature>
<feature type="domain" description="Symplekin C-terminal" evidence="6">
    <location>
        <begin position="901"/>
        <end position="1081"/>
    </location>
</feature>